<dbReference type="Pfam" id="PF01400">
    <property type="entry name" value="Astacin"/>
    <property type="match status" value="1"/>
</dbReference>
<keyword evidence="3" id="KW-1185">Reference proteome</keyword>
<feature type="domain" description="Peptidase M12A" evidence="1">
    <location>
        <begin position="28"/>
        <end position="66"/>
    </location>
</feature>
<evidence type="ECO:0000259" key="1">
    <source>
        <dbReference type="Pfam" id="PF01400"/>
    </source>
</evidence>
<dbReference type="OrthoDB" id="5786116at2759"/>
<evidence type="ECO:0000313" key="2">
    <source>
        <dbReference type="EMBL" id="KJH50375.1"/>
    </source>
</evidence>
<dbReference type="InterPro" id="IPR001506">
    <property type="entry name" value="Peptidase_M12A"/>
</dbReference>
<dbReference type="InterPro" id="IPR024079">
    <property type="entry name" value="MetalloPept_cat_dom_sf"/>
</dbReference>
<dbReference type="Gene3D" id="3.40.390.10">
    <property type="entry name" value="Collagenase (Catalytic Domain)"/>
    <property type="match status" value="1"/>
</dbReference>
<name>A0A0D8Y105_DICVI</name>
<dbReference type="Proteomes" id="UP000053766">
    <property type="component" value="Unassembled WGS sequence"/>
</dbReference>
<sequence>MMTQNECLDELQEFGIVSHALISLKMIERNVLTTDKIVVINSTGCWSRVGKDGGDQTLSLGVGCESNVALARAHQDVKMVKFHIHETAQEVHTPTDMPRGTCGSTLTVNSTDQTLTVTMGDQYSTARKDEFEYCYYWLKAPVGQRVRVTLAEYSGVTVDGCKYGGVDIKTKMDKRYTGYRVFTTTSPTRISPTSTPCPVFPTLTRTPPSTTTTIPTTICGDSHPD</sequence>
<reference evidence="2 3" key="1">
    <citation type="submission" date="2013-11" db="EMBL/GenBank/DDBJ databases">
        <title>Draft genome of the bovine lungworm Dictyocaulus viviparus.</title>
        <authorList>
            <person name="Mitreva M."/>
        </authorList>
    </citation>
    <scope>NUCLEOTIDE SEQUENCE [LARGE SCALE GENOMIC DNA]</scope>
    <source>
        <strain evidence="2 3">HannoverDv2000</strain>
    </source>
</reference>
<dbReference type="GO" id="GO:0004222">
    <property type="term" value="F:metalloendopeptidase activity"/>
    <property type="evidence" value="ECO:0007669"/>
    <property type="project" value="InterPro"/>
</dbReference>
<reference evidence="3" key="2">
    <citation type="journal article" date="2016" name="Sci. Rep.">
        <title>Dictyocaulus viviparus genome, variome and transcriptome elucidate lungworm biology and support future intervention.</title>
        <authorList>
            <person name="McNulty S.N."/>
            <person name="Strube C."/>
            <person name="Rosa B.A."/>
            <person name="Martin J.C."/>
            <person name="Tyagi R."/>
            <person name="Choi Y.J."/>
            <person name="Wang Q."/>
            <person name="Hallsworth Pepin K."/>
            <person name="Zhang X."/>
            <person name="Ozersky P."/>
            <person name="Wilson R.K."/>
            <person name="Sternberg P.W."/>
            <person name="Gasser R.B."/>
            <person name="Mitreva M."/>
        </authorList>
    </citation>
    <scope>NUCLEOTIDE SEQUENCE [LARGE SCALE GENOMIC DNA]</scope>
    <source>
        <strain evidence="3">HannoverDv2000</strain>
    </source>
</reference>
<dbReference type="EMBL" id="KN716207">
    <property type="protein sequence ID" value="KJH50375.1"/>
    <property type="molecule type" value="Genomic_DNA"/>
</dbReference>
<proteinExistence type="predicted"/>
<dbReference type="GO" id="GO:0006508">
    <property type="term" value="P:proteolysis"/>
    <property type="evidence" value="ECO:0007669"/>
    <property type="project" value="InterPro"/>
</dbReference>
<evidence type="ECO:0000313" key="3">
    <source>
        <dbReference type="Proteomes" id="UP000053766"/>
    </source>
</evidence>
<protein>
    <recommendedName>
        <fullName evidence="1">Peptidase M12A domain-containing protein</fullName>
    </recommendedName>
</protein>
<organism evidence="2 3">
    <name type="scientific">Dictyocaulus viviparus</name>
    <name type="common">Bovine lungworm</name>
    <dbReference type="NCBI Taxonomy" id="29172"/>
    <lineage>
        <taxon>Eukaryota</taxon>
        <taxon>Metazoa</taxon>
        <taxon>Ecdysozoa</taxon>
        <taxon>Nematoda</taxon>
        <taxon>Chromadorea</taxon>
        <taxon>Rhabditida</taxon>
        <taxon>Rhabditina</taxon>
        <taxon>Rhabditomorpha</taxon>
        <taxon>Strongyloidea</taxon>
        <taxon>Metastrongylidae</taxon>
        <taxon>Dictyocaulus</taxon>
    </lineage>
</organism>
<accession>A0A0D8Y105</accession>
<gene>
    <name evidence="2" type="ORF">DICVIV_03455</name>
</gene>
<dbReference type="AlphaFoldDB" id="A0A0D8Y105"/>